<proteinExistence type="predicted"/>
<reference evidence="2" key="1">
    <citation type="journal article" date="2022" name="Int. J. Mol. Sci.">
        <title>Draft Genome of Tanacetum Coccineum: Genomic Comparison of Closely Related Tanacetum-Family Plants.</title>
        <authorList>
            <person name="Yamashiro T."/>
            <person name="Shiraishi A."/>
            <person name="Nakayama K."/>
            <person name="Satake H."/>
        </authorList>
    </citation>
    <scope>NUCLEOTIDE SEQUENCE</scope>
</reference>
<name>A0ABQ5DYW3_9ASTR</name>
<dbReference type="EMBL" id="BQNB010015725">
    <property type="protein sequence ID" value="GJT43396.1"/>
    <property type="molecule type" value="Genomic_DNA"/>
</dbReference>
<feature type="compositionally biased region" description="Basic and acidic residues" evidence="1">
    <location>
        <begin position="578"/>
        <end position="591"/>
    </location>
</feature>
<feature type="region of interest" description="Disordered" evidence="1">
    <location>
        <begin position="576"/>
        <end position="605"/>
    </location>
</feature>
<dbReference type="PANTHER" id="PTHR33064">
    <property type="entry name" value="POL PROTEIN"/>
    <property type="match status" value="1"/>
</dbReference>
<sequence>MLLMLFFRLRVNEDVVDENNNKLIKVLVENTVHQIHKHGRSISQTEGHNQEIRSGHKRIGKAVLELSCSLHEAGITSSQINLTPRNIWPLAVGQTNHRFAEEDSGAIRYGAFEMVQHRAFNSMQFQFSSGGSTRKFIAKTSADSRNTVASDDLRDALSVIFGLSELKEIMLETEVRRHEWQRQAADDLAVQHIMRTQALEAGARVDTLEDTGVAAAMAEAEASRVRNGYNSNGSGPRPAQTARECSYSEFLKCKPLIFKGTEGVKDALTGGILMLRYQLPPKQPHAMPWATLRKCMMINTALRVRSRRLRLGFPEEIDKIAKYIRWLADMITWQCNSDRKPYAGSKPLCSKCNYNHEGPCPPRAPAKVYVVGNVGANPDNVVAVQFLGHVIDSEGIHVDPAKIESIKDWASPKSPTEIRQFLGLAGYYRRFIEGFSKIAKPMTKLTQKKVKFEWGDKQEAAFQLLKQKLCSAPILALPEGSEIYRICDASMKGLGLCDAKRKELTTILDRRKLNMSTPMARVYLVITFAISLSPWESNVIADALCRKEREPPLRGMETRKHQDEDVGGMLVENAKNPEALDGKSGNHERITRKGRKNKANNNKTGLGMECAVKGLKA</sequence>
<comment type="caution">
    <text evidence="2">The sequence shown here is derived from an EMBL/GenBank/DDBJ whole genome shotgun (WGS) entry which is preliminary data.</text>
</comment>
<dbReference type="InterPro" id="IPR043128">
    <property type="entry name" value="Rev_trsase/Diguanyl_cyclase"/>
</dbReference>
<dbReference type="Proteomes" id="UP001151760">
    <property type="component" value="Unassembled WGS sequence"/>
</dbReference>
<dbReference type="Gene3D" id="3.30.70.270">
    <property type="match status" value="1"/>
</dbReference>
<dbReference type="PANTHER" id="PTHR33064:SF37">
    <property type="entry name" value="RIBONUCLEASE H"/>
    <property type="match status" value="1"/>
</dbReference>
<keyword evidence="3" id="KW-1185">Reference proteome</keyword>
<evidence type="ECO:0000256" key="1">
    <source>
        <dbReference type="SAM" id="MobiDB-lite"/>
    </source>
</evidence>
<protein>
    <recommendedName>
        <fullName evidence="4">Reverse transcriptase domain-containing protein</fullName>
    </recommendedName>
</protein>
<evidence type="ECO:0000313" key="3">
    <source>
        <dbReference type="Proteomes" id="UP001151760"/>
    </source>
</evidence>
<reference evidence="2" key="2">
    <citation type="submission" date="2022-01" db="EMBL/GenBank/DDBJ databases">
        <authorList>
            <person name="Yamashiro T."/>
            <person name="Shiraishi A."/>
            <person name="Satake H."/>
            <person name="Nakayama K."/>
        </authorList>
    </citation>
    <scope>NUCLEOTIDE SEQUENCE</scope>
</reference>
<dbReference type="SUPFAM" id="SSF56672">
    <property type="entry name" value="DNA/RNA polymerases"/>
    <property type="match status" value="1"/>
</dbReference>
<evidence type="ECO:0008006" key="4">
    <source>
        <dbReference type="Google" id="ProtNLM"/>
    </source>
</evidence>
<accession>A0ABQ5DYW3</accession>
<gene>
    <name evidence="2" type="ORF">Tco_0952111</name>
</gene>
<organism evidence="2 3">
    <name type="scientific">Tanacetum coccineum</name>
    <dbReference type="NCBI Taxonomy" id="301880"/>
    <lineage>
        <taxon>Eukaryota</taxon>
        <taxon>Viridiplantae</taxon>
        <taxon>Streptophyta</taxon>
        <taxon>Embryophyta</taxon>
        <taxon>Tracheophyta</taxon>
        <taxon>Spermatophyta</taxon>
        <taxon>Magnoliopsida</taxon>
        <taxon>eudicotyledons</taxon>
        <taxon>Gunneridae</taxon>
        <taxon>Pentapetalae</taxon>
        <taxon>asterids</taxon>
        <taxon>campanulids</taxon>
        <taxon>Asterales</taxon>
        <taxon>Asteraceae</taxon>
        <taxon>Asteroideae</taxon>
        <taxon>Anthemideae</taxon>
        <taxon>Anthemidinae</taxon>
        <taxon>Tanacetum</taxon>
    </lineage>
</organism>
<dbReference type="InterPro" id="IPR043502">
    <property type="entry name" value="DNA/RNA_pol_sf"/>
</dbReference>
<evidence type="ECO:0000313" key="2">
    <source>
        <dbReference type="EMBL" id="GJT43396.1"/>
    </source>
</evidence>
<dbReference type="InterPro" id="IPR051320">
    <property type="entry name" value="Viral_Replic_Matur_Polypro"/>
</dbReference>